<feature type="region of interest" description="Disordered" evidence="1">
    <location>
        <begin position="518"/>
        <end position="540"/>
    </location>
</feature>
<sequence>MDKIDDGLIASTFEKVKDVDIFALKAYMEITHGAETGAQSILLDVFVNFPFFLLNLLVGLFSVILRFFENFSLYDTYKQTVYHSSQKLWENLSGNGAYTSSLLYLLVAISAFSIFISYLFSKGDFSRRLVHLFVVIILGMGYFGTIQSTSGGMYILDTVHQLAGSFSDAVTNLSLDNPSGGKTKITQKASVADNYVMKTSYTAYLFVNTGQLNGKFHNNQTGKDENLDNEKILGKYDKSGKFITPKQKDILDYIDDKGDGALDGQEKNRWVSAVNDYLWIKSGYVILKIFEAVILAVPLILIQLIAFMADVLVIILMFIFPLALLVSFLPRMQDIIFNVLKVMFGAVSFPALAGFLTLIVFYTQTLIATFIKEKFTDGSLLSGSNFKGQAILFMLLITVFVQGIVFWGIWKYKETFLRLIIGSRASQVINQSVDKINEKAENLGITPKSIYERAHDMSSLAMMGAGYGVGSLVHAKDNLSAIKNRFKGDDTSNYSDLSNETNFDHQFSELGDFAGDQEFSTNSVPHVSDNGNPTSGHQAEQGVFDNQESNFSSDYNLSQVSDFERDNLYSQSFGASLDNSEPLGKHSPTNFSKPSQMIESIDHDVHYDLPGVNEEMESPFQSESDYQSQNSSIIVETPEMDDMIYQSSQKKNISIGNNYSSDKKSLENSFDSPIIPERSEPETDAKERFNPQAEYQRLKAKRQKPLGNRKKSKLEAELGQFTDDASYYKAHGGTAFKRGFNASKSNELRLKQNLERKATILAELDKLRGHV</sequence>
<dbReference type="Proteomes" id="UP000280759">
    <property type="component" value="Unassembled WGS sequence"/>
</dbReference>
<dbReference type="RefSeq" id="WP_125074839.1">
    <property type="nucleotide sequence ID" value="NZ_UXEP01000042.1"/>
</dbReference>
<feature type="transmembrane region" description="Helical" evidence="2">
    <location>
        <begin position="285"/>
        <end position="305"/>
    </location>
</feature>
<feature type="transmembrane region" description="Helical" evidence="2">
    <location>
        <begin position="391"/>
        <end position="410"/>
    </location>
</feature>
<feature type="transmembrane region" description="Helical" evidence="2">
    <location>
        <begin position="102"/>
        <end position="120"/>
    </location>
</feature>
<protein>
    <recommendedName>
        <fullName evidence="5">Conjugal transfer protein</fullName>
    </recommendedName>
</protein>
<evidence type="ECO:0000313" key="4">
    <source>
        <dbReference type="Proteomes" id="UP000280759"/>
    </source>
</evidence>
<dbReference type="AlphaFoldDB" id="A0A3P5XS22"/>
<proteinExistence type="predicted"/>
<reference evidence="3 4" key="1">
    <citation type="submission" date="2018-10" db="EMBL/GenBank/DDBJ databases">
        <authorList>
            <consortium name="Molecular Microbiology and Infection Unit (UMMI)"/>
            <person name="Machado M."/>
        </authorList>
    </citation>
    <scope>NUCLEOTIDE SEQUENCE [LARGE SCALE GENOMIC DNA]</scope>
    <source>
        <strain evidence="3">FMV2238.02</strain>
    </source>
</reference>
<gene>
    <name evidence="3" type="ORF">FMV2238Y02_20230</name>
</gene>
<feature type="transmembrane region" description="Helical" evidence="2">
    <location>
        <begin position="132"/>
        <end position="156"/>
    </location>
</feature>
<evidence type="ECO:0000256" key="2">
    <source>
        <dbReference type="SAM" id="Phobius"/>
    </source>
</evidence>
<dbReference type="EMBL" id="UXEP01000042">
    <property type="protein sequence ID" value="VDC43518.1"/>
    <property type="molecule type" value="Genomic_DNA"/>
</dbReference>
<keyword evidence="4" id="KW-1185">Reference proteome</keyword>
<evidence type="ECO:0008006" key="5">
    <source>
        <dbReference type="Google" id="ProtNLM"/>
    </source>
</evidence>
<feature type="transmembrane region" description="Helical" evidence="2">
    <location>
        <begin position="311"/>
        <end position="330"/>
    </location>
</feature>
<keyword evidence="2" id="KW-1133">Transmembrane helix</keyword>
<keyword evidence="2" id="KW-0472">Membrane</keyword>
<name>A0A3P5XS22_STRCB</name>
<feature type="compositionally biased region" description="Basic and acidic residues" evidence="1">
    <location>
        <begin position="677"/>
        <end position="689"/>
    </location>
</feature>
<organism evidence="3 4">
    <name type="scientific">Streptococcus canis</name>
    <dbReference type="NCBI Taxonomy" id="1329"/>
    <lineage>
        <taxon>Bacteria</taxon>
        <taxon>Bacillati</taxon>
        <taxon>Bacillota</taxon>
        <taxon>Bacilli</taxon>
        <taxon>Lactobacillales</taxon>
        <taxon>Streptococcaceae</taxon>
        <taxon>Streptococcus</taxon>
    </lineage>
</organism>
<feature type="region of interest" description="Disordered" evidence="1">
    <location>
        <begin position="573"/>
        <end position="594"/>
    </location>
</feature>
<feature type="transmembrane region" description="Helical" evidence="2">
    <location>
        <begin position="49"/>
        <end position="68"/>
    </location>
</feature>
<evidence type="ECO:0000313" key="3">
    <source>
        <dbReference type="EMBL" id="VDC43518.1"/>
    </source>
</evidence>
<feature type="transmembrane region" description="Helical" evidence="2">
    <location>
        <begin position="342"/>
        <end position="371"/>
    </location>
</feature>
<accession>A0A3P5XS22</accession>
<keyword evidence="2" id="KW-0812">Transmembrane</keyword>
<evidence type="ECO:0000256" key="1">
    <source>
        <dbReference type="SAM" id="MobiDB-lite"/>
    </source>
</evidence>
<feature type="region of interest" description="Disordered" evidence="1">
    <location>
        <begin position="663"/>
        <end position="691"/>
    </location>
</feature>